<dbReference type="RefSeq" id="WP_149509609.1">
    <property type="nucleotide sequence ID" value="NZ_VDFC01000007.1"/>
</dbReference>
<evidence type="ECO:0000256" key="2">
    <source>
        <dbReference type="ARBA" id="ARBA00022827"/>
    </source>
</evidence>
<keyword evidence="5" id="KW-1185">Reference proteome</keyword>
<accession>A0A5B0BJW2</accession>
<dbReference type="Gene3D" id="2.40.110.10">
    <property type="entry name" value="Butyryl-CoA Dehydrogenase, subunit A, domain 2"/>
    <property type="match status" value="1"/>
</dbReference>
<dbReference type="AlphaFoldDB" id="A0A5B0BJW2"/>
<organism evidence="4 5">
    <name type="scientific">Streptomyces apricus</name>
    <dbReference type="NCBI Taxonomy" id="1828112"/>
    <lineage>
        <taxon>Bacteria</taxon>
        <taxon>Bacillati</taxon>
        <taxon>Actinomycetota</taxon>
        <taxon>Actinomycetes</taxon>
        <taxon>Kitasatosporales</taxon>
        <taxon>Streptomycetaceae</taxon>
        <taxon>Streptomyces</taxon>
    </lineage>
</organism>
<dbReference type="InterPro" id="IPR009100">
    <property type="entry name" value="AcylCoA_DH/oxidase_NM_dom_sf"/>
</dbReference>
<proteinExistence type="predicted"/>
<dbReference type="SUPFAM" id="SSF47203">
    <property type="entry name" value="Acyl-CoA dehydrogenase C-terminal domain-like"/>
    <property type="match status" value="1"/>
</dbReference>
<evidence type="ECO:0000256" key="1">
    <source>
        <dbReference type="ARBA" id="ARBA00022630"/>
    </source>
</evidence>
<dbReference type="GO" id="GO:0050660">
    <property type="term" value="F:flavin adenine dinucleotide binding"/>
    <property type="evidence" value="ECO:0007669"/>
    <property type="project" value="InterPro"/>
</dbReference>
<reference evidence="4 5" key="1">
    <citation type="submission" date="2019-05" db="EMBL/GenBank/DDBJ databases">
        <authorList>
            <person name="Hariharan J."/>
            <person name="Choudoir M.J."/>
            <person name="Diebold P."/>
            <person name="Panke-Buisse K."/>
            <person name="Buckley D.H."/>
        </authorList>
    </citation>
    <scope>NUCLEOTIDE SEQUENCE [LARGE SCALE GENOMIC DNA]</scope>
    <source>
        <strain evidence="4 5">SUN51</strain>
    </source>
</reference>
<dbReference type="InterPro" id="IPR046373">
    <property type="entry name" value="Acyl-CoA_Oxase/DH_mid-dom_sf"/>
</dbReference>
<evidence type="ECO:0000313" key="5">
    <source>
        <dbReference type="Proteomes" id="UP000324965"/>
    </source>
</evidence>
<keyword evidence="1" id="KW-0285">Flavoprotein</keyword>
<dbReference type="PANTHER" id="PTHR43884:SF20">
    <property type="entry name" value="ACYL-COA DEHYDROGENASE FADE28"/>
    <property type="match status" value="1"/>
</dbReference>
<dbReference type="Gene3D" id="1.10.540.10">
    <property type="entry name" value="Acyl-CoA dehydrogenase/oxidase, N-terminal domain"/>
    <property type="match status" value="1"/>
</dbReference>
<keyword evidence="2" id="KW-0274">FAD</keyword>
<gene>
    <name evidence="4" type="ORF">FGF04_02905</name>
</gene>
<sequence>MRALDAARETCERHLPGLLDRLGEHPLDRLEKPGSPAVELFRSRGGPALVIPKAYSGLGAGPVEAVDVTRALAAASPSLAVATTMHHFSVATLFSLADSLQSSGVEWALLEGIVEQNLLVASGFAEGRPGRGILAPTMEARLDEGGKGYRVNGAKKPCSLSASMDLLTASVALPAADGAGPGETAVLLVPRQTDGLSVHPFWSSWALAGAESDEIRLTDVLVDEQQVMRTELGDSGELDELQTVGFIWFEMLISACYLGVASALAERVMAGGRGSASERAQLGIRLETAAQLLEGVARMVADGERGNAALAKSLVARYGAQDAIGDVVRQAVELLGGMAFIGSGDIAYLAAASHGLSFHPPSRSAFTEPFVEHIGGKPLRLA</sequence>
<protein>
    <submittedName>
        <fullName evidence="4">Acyl-CoA dehydrogenase</fullName>
    </submittedName>
</protein>
<dbReference type="Proteomes" id="UP000324965">
    <property type="component" value="Unassembled WGS sequence"/>
</dbReference>
<dbReference type="SUPFAM" id="SSF56645">
    <property type="entry name" value="Acyl-CoA dehydrogenase NM domain-like"/>
    <property type="match status" value="1"/>
</dbReference>
<dbReference type="PANTHER" id="PTHR43884">
    <property type="entry name" value="ACYL-COA DEHYDROGENASE"/>
    <property type="match status" value="1"/>
</dbReference>
<dbReference type="InterPro" id="IPR037069">
    <property type="entry name" value="AcylCoA_DH/ox_N_sf"/>
</dbReference>
<name>A0A5B0BJW2_9ACTN</name>
<dbReference type="EMBL" id="VDFC01000007">
    <property type="protein sequence ID" value="KAA0942488.1"/>
    <property type="molecule type" value="Genomic_DNA"/>
</dbReference>
<dbReference type="InterPro" id="IPR036250">
    <property type="entry name" value="AcylCo_DH-like_C"/>
</dbReference>
<comment type="caution">
    <text evidence="4">The sequence shown here is derived from an EMBL/GenBank/DDBJ whole genome shotgun (WGS) entry which is preliminary data.</text>
</comment>
<keyword evidence="3" id="KW-0560">Oxidoreductase</keyword>
<dbReference type="GO" id="GO:0003995">
    <property type="term" value="F:acyl-CoA dehydrogenase activity"/>
    <property type="evidence" value="ECO:0007669"/>
    <property type="project" value="TreeGrafter"/>
</dbReference>
<evidence type="ECO:0000313" key="4">
    <source>
        <dbReference type="EMBL" id="KAA0942488.1"/>
    </source>
</evidence>
<dbReference type="OrthoDB" id="2986495at2"/>
<evidence type="ECO:0000256" key="3">
    <source>
        <dbReference type="ARBA" id="ARBA00023002"/>
    </source>
</evidence>